<accession>A0A1F4SUI4</accession>
<feature type="signal peptide" evidence="1">
    <location>
        <begin position="1"/>
        <end position="20"/>
    </location>
</feature>
<dbReference type="EMBL" id="MEUB01000012">
    <property type="protein sequence ID" value="OGC24096.1"/>
    <property type="molecule type" value="Genomic_DNA"/>
</dbReference>
<protein>
    <recommendedName>
        <fullName evidence="4">DUF5683 domain-containing protein</fullName>
    </recommendedName>
</protein>
<name>A0A1F4SUI4_UNCSA</name>
<proteinExistence type="predicted"/>
<reference evidence="2 3" key="1">
    <citation type="journal article" date="2016" name="Nat. Commun.">
        <title>Thousands of microbial genomes shed light on interconnected biogeochemical processes in an aquifer system.</title>
        <authorList>
            <person name="Anantharaman K."/>
            <person name="Brown C.T."/>
            <person name="Hug L.A."/>
            <person name="Sharon I."/>
            <person name="Castelle C.J."/>
            <person name="Probst A.J."/>
            <person name="Thomas B.C."/>
            <person name="Singh A."/>
            <person name="Wilkins M.J."/>
            <person name="Karaoz U."/>
            <person name="Brodie E.L."/>
            <person name="Williams K.H."/>
            <person name="Hubbard S.S."/>
            <person name="Banfield J.F."/>
        </authorList>
    </citation>
    <scope>NUCLEOTIDE SEQUENCE [LARGE SCALE GENOMIC DNA]</scope>
</reference>
<gene>
    <name evidence="2" type="ORF">A2310_05100</name>
</gene>
<evidence type="ECO:0000313" key="3">
    <source>
        <dbReference type="Proteomes" id="UP000178417"/>
    </source>
</evidence>
<evidence type="ECO:0008006" key="4">
    <source>
        <dbReference type="Google" id="ProtNLM"/>
    </source>
</evidence>
<dbReference type="STRING" id="1802579.A2310_05100"/>
<dbReference type="Proteomes" id="UP000178417">
    <property type="component" value="Unassembled WGS sequence"/>
</dbReference>
<dbReference type="AlphaFoldDB" id="A0A1F4SUI4"/>
<evidence type="ECO:0000256" key="1">
    <source>
        <dbReference type="SAM" id="SignalP"/>
    </source>
</evidence>
<keyword evidence="1" id="KW-0732">Signal</keyword>
<organism evidence="2 3">
    <name type="scientific">candidate division WOR-1 bacterium RIFOXYB2_FULL_37_13</name>
    <dbReference type="NCBI Taxonomy" id="1802579"/>
    <lineage>
        <taxon>Bacteria</taxon>
        <taxon>Bacillati</taxon>
        <taxon>Saganbacteria</taxon>
    </lineage>
</organism>
<comment type="caution">
    <text evidence="2">The sequence shown here is derived from an EMBL/GenBank/DDBJ whole genome shotgun (WGS) entry which is preliminary data.</text>
</comment>
<sequence>MKKRMILIVLLMFFCNLSFAEEIASTEGTRNIGLPELKDPWEAARRSALLPGWGQKYAGDVKKGDEIMMSALMEIAFTLYVKLEKVDNAPNEASKYQGQFLYDTFLYMLAVGYVANIIDAYCITNDINNGEYYVERNPWEAVFKSAGLPGFGQFFGKNYLDGILYVSLIPFFISKSSSENYHYYDGGKDVNLTASLTSYLGGAYYLTNLLSAYFGVSSKNEEARTREGQNKVAIYPEYDFFKNAFQLKMSYAL</sequence>
<evidence type="ECO:0000313" key="2">
    <source>
        <dbReference type="EMBL" id="OGC24096.1"/>
    </source>
</evidence>
<feature type="chain" id="PRO_5009514457" description="DUF5683 domain-containing protein" evidence="1">
    <location>
        <begin position="21"/>
        <end position="253"/>
    </location>
</feature>